<dbReference type="InterPro" id="IPR050655">
    <property type="entry name" value="Plant_B3_domain"/>
</dbReference>
<evidence type="ECO:0000256" key="4">
    <source>
        <dbReference type="ARBA" id="ARBA00023163"/>
    </source>
</evidence>
<dbReference type="PANTHER" id="PTHR31920">
    <property type="entry name" value="B3 DOMAIN-CONTAINING"/>
    <property type="match status" value="1"/>
</dbReference>
<dbReference type="InterPro" id="IPR003340">
    <property type="entry name" value="B3_DNA-bd"/>
</dbReference>
<sequence>MDARGKKHKGKGGYESSNSTNPCSFYKLMISPTIQFKMLRLPDTFAMTFGDDLSEVCSLTVPTGETHQVALVEENDHLWFQDGWKQFVDRFSIGYGYFMTFTYLGNSKFEVCLFDLSACEISYGDRPTTSVVPNIPFSGDQSPTFSDEFEDGAESADCNNNVGPENLPSMSASRKNGGLEVVELDSEDDETESDELSEVSRKTVMSLLLLKSAATKYPIWVQPFRSEMKQVIAAGIPVPTNPFFVAVMRQYNINSGGFLNVPRAFARAYMKHKVRELALVEMGDGSQWPVRCCRNSTYCSLGKGWVQVTRRACLKVEDVCLFELIDAKNCVLKVQVVKSS</sequence>
<dbReference type="SMART" id="SM01019">
    <property type="entry name" value="B3"/>
    <property type="match status" value="2"/>
</dbReference>
<dbReference type="Pfam" id="PF02362">
    <property type="entry name" value="B3"/>
    <property type="match status" value="2"/>
</dbReference>
<evidence type="ECO:0000256" key="6">
    <source>
        <dbReference type="SAM" id="MobiDB-lite"/>
    </source>
</evidence>
<dbReference type="EMBL" id="JBDFQZ010000002">
    <property type="protein sequence ID" value="KAK9747630.1"/>
    <property type="molecule type" value="Genomic_DNA"/>
</dbReference>
<feature type="domain" description="TF-B3" evidence="7">
    <location>
        <begin position="24"/>
        <end position="117"/>
    </location>
</feature>
<evidence type="ECO:0000256" key="3">
    <source>
        <dbReference type="ARBA" id="ARBA00023125"/>
    </source>
</evidence>
<dbReference type="InterPro" id="IPR015300">
    <property type="entry name" value="DNA-bd_pseudobarrel_sf"/>
</dbReference>
<comment type="subcellular location">
    <subcellularLocation>
        <location evidence="1">Nucleus</location>
    </subcellularLocation>
</comment>
<evidence type="ECO:0000313" key="8">
    <source>
        <dbReference type="EMBL" id="KAK9747630.1"/>
    </source>
</evidence>
<evidence type="ECO:0000256" key="2">
    <source>
        <dbReference type="ARBA" id="ARBA00023015"/>
    </source>
</evidence>
<dbReference type="PROSITE" id="PS50863">
    <property type="entry name" value="B3"/>
    <property type="match status" value="2"/>
</dbReference>
<keyword evidence="9" id="KW-1185">Reference proteome</keyword>
<evidence type="ECO:0000313" key="9">
    <source>
        <dbReference type="Proteomes" id="UP001443914"/>
    </source>
</evidence>
<feature type="domain" description="TF-B3" evidence="7">
    <location>
        <begin position="244"/>
        <end position="340"/>
    </location>
</feature>
<dbReference type="Proteomes" id="UP001443914">
    <property type="component" value="Unassembled WGS sequence"/>
</dbReference>
<accession>A0AAW1MNP1</accession>
<reference evidence="8" key="1">
    <citation type="submission" date="2024-03" db="EMBL/GenBank/DDBJ databases">
        <title>WGS assembly of Saponaria officinalis var. Norfolk2.</title>
        <authorList>
            <person name="Jenkins J."/>
            <person name="Shu S."/>
            <person name="Grimwood J."/>
            <person name="Barry K."/>
            <person name="Goodstein D."/>
            <person name="Schmutz J."/>
            <person name="Leebens-Mack J."/>
            <person name="Osbourn A."/>
        </authorList>
    </citation>
    <scope>NUCLEOTIDE SEQUENCE [LARGE SCALE GENOMIC DNA]</scope>
    <source>
        <strain evidence="8">JIC</strain>
    </source>
</reference>
<evidence type="ECO:0000259" key="7">
    <source>
        <dbReference type="PROSITE" id="PS50863"/>
    </source>
</evidence>
<protein>
    <recommendedName>
        <fullName evidence="7">TF-B3 domain-containing protein</fullName>
    </recommendedName>
</protein>
<dbReference type="Gene3D" id="2.40.330.10">
    <property type="entry name" value="DNA-binding pseudobarrel domain"/>
    <property type="match status" value="2"/>
</dbReference>
<dbReference type="AlphaFoldDB" id="A0AAW1MNP1"/>
<proteinExistence type="predicted"/>
<keyword evidence="5" id="KW-0539">Nucleus</keyword>
<gene>
    <name evidence="8" type="ORF">RND81_02G004300</name>
</gene>
<dbReference type="GO" id="GO:0003677">
    <property type="term" value="F:DNA binding"/>
    <property type="evidence" value="ECO:0007669"/>
    <property type="project" value="UniProtKB-KW"/>
</dbReference>
<evidence type="ECO:0000256" key="1">
    <source>
        <dbReference type="ARBA" id="ARBA00004123"/>
    </source>
</evidence>
<name>A0AAW1MNP1_SAPOF</name>
<feature type="region of interest" description="Disordered" evidence="6">
    <location>
        <begin position="143"/>
        <end position="173"/>
    </location>
</feature>
<dbReference type="CDD" id="cd10017">
    <property type="entry name" value="B3_DNA"/>
    <property type="match status" value="2"/>
</dbReference>
<keyword evidence="4" id="KW-0804">Transcription</keyword>
<feature type="compositionally biased region" description="Polar residues" evidence="6">
    <location>
        <begin position="157"/>
        <end position="173"/>
    </location>
</feature>
<keyword evidence="3" id="KW-0238">DNA-binding</keyword>
<organism evidence="8 9">
    <name type="scientific">Saponaria officinalis</name>
    <name type="common">Common soapwort</name>
    <name type="synonym">Lychnis saponaria</name>
    <dbReference type="NCBI Taxonomy" id="3572"/>
    <lineage>
        <taxon>Eukaryota</taxon>
        <taxon>Viridiplantae</taxon>
        <taxon>Streptophyta</taxon>
        <taxon>Embryophyta</taxon>
        <taxon>Tracheophyta</taxon>
        <taxon>Spermatophyta</taxon>
        <taxon>Magnoliopsida</taxon>
        <taxon>eudicotyledons</taxon>
        <taxon>Gunneridae</taxon>
        <taxon>Pentapetalae</taxon>
        <taxon>Caryophyllales</taxon>
        <taxon>Caryophyllaceae</taxon>
        <taxon>Caryophylleae</taxon>
        <taxon>Saponaria</taxon>
    </lineage>
</organism>
<evidence type="ECO:0000256" key="5">
    <source>
        <dbReference type="ARBA" id="ARBA00023242"/>
    </source>
</evidence>
<dbReference type="PANTHER" id="PTHR31920:SF129">
    <property type="entry name" value="B3 DOMAIN-CONTAINING TRANSCRIPTION FACTOR VRN1-LIKE"/>
    <property type="match status" value="1"/>
</dbReference>
<comment type="caution">
    <text evidence="8">The sequence shown here is derived from an EMBL/GenBank/DDBJ whole genome shotgun (WGS) entry which is preliminary data.</text>
</comment>
<dbReference type="SUPFAM" id="SSF101936">
    <property type="entry name" value="DNA-binding pseudobarrel domain"/>
    <property type="match status" value="2"/>
</dbReference>
<keyword evidence="2" id="KW-0805">Transcription regulation</keyword>
<dbReference type="GO" id="GO:0005634">
    <property type="term" value="C:nucleus"/>
    <property type="evidence" value="ECO:0007669"/>
    <property type="project" value="UniProtKB-SubCell"/>
</dbReference>